<accession>A0AAU7AVZ7</accession>
<dbReference type="PROSITE" id="PS51257">
    <property type="entry name" value="PROKAR_LIPOPROTEIN"/>
    <property type="match status" value="1"/>
</dbReference>
<name>A0AAU7AVZ7_9ACTN</name>
<protein>
    <recommendedName>
        <fullName evidence="3">GmrSD restriction endonucleases C-terminal domain-containing protein</fullName>
    </recommendedName>
</protein>
<evidence type="ECO:0000313" key="4">
    <source>
        <dbReference type="EMBL" id="XAY05814.1"/>
    </source>
</evidence>
<dbReference type="InterPro" id="IPR011089">
    <property type="entry name" value="GmrSD_C"/>
</dbReference>
<gene>
    <name evidence="4" type="ORF">DSM112329_02674</name>
</gene>
<proteinExistence type="predicted"/>
<dbReference type="RefSeq" id="WP_354702317.1">
    <property type="nucleotide sequence ID" value="NZ_CP114014.1"/>
</dbReference>
<organism evidence="4">
    <name type="scientific">Paraconexibacter sp. AEG42_29</name>
    <dbReference type="NCBI Taxonomy" id="2997339"/>
    <lineage>
        <taxon>Bacteria</taxon>
        <taxon>Bacillati</taxon>
        <taxon>Actinomycetota</taxon>
        <taxon>Thermoleophilia</taxon>
        <taxon>Solirubrobacterales</taxon>
        <taxon>Paraconexibacteraceae</taxon>
        <taxon>Paraconexibacter</taxon>
    </lineage>
</organism>
<feature type="domain" description="GmrSD restriction endonucleases C-terminal" evidence="3">
    <location>
        <begin position="126"/>
        <end position="261"/>
    </location>
</feature>
<evidence type="ECO:0000256" key="1">
    <source>
        <dbReference type="SAM" id="MobiDB-lite"/>
    </source>
</evidence>
<reference evidence="4" key="1">
    <citation type="submission" date="2022-12" db="EMBL/GenBank/DDBJ databases">
        <title>Paraconexibacter alkalitolerans sp. nov. and Baekduia alba sp. nov., isolated from soil and emended description of the genera Paraconexibacter (Chun et al., 2020) and Baekduia (An et al., 2020).</title>
        <authorList>
            <person name="Vieira S."/>
            <person name="Huber K.J."/>
            <person name="Geppert A."/>
            <person name="Wolf J."/>
            <person name="Neumann-Schaal M."/>
            <person name="Muesken M."/>
            <person name="Overmann J."/>
        </authorList>
    </citation>
    <scope>NUCLEOTIDE SEQUENCE</scope>
    <source>
        <strain evidence="4">AEG42_29</strain>
    </source>
</reference>
<dbReference type="AlphaFoldDB" id="A0AAU7AVZ7"/>
<dbReference type="EMBL" id="CP114014">
    <property type="protein sequence ID" value="XAY05814.1"/>
    <property type="molecule type" value="Genomic_DNA"/>
</dbReference>
<dbReference type="Pfam" id="PF07510">
    <property type="entry name" value="GmrSD_C"/>
    <property type="match status" value="1"/>
</dbReference>
<sequence length="265" mass="27912">MLVLRLSHRGVAAAAALACLAGTGCAAPAGTASVAASATGSSVRVAPSTPPPGSRPDRVSPLRDRSGLHPGLTAVPPAELGSARAQIRRVAVAPRVDAPGYDREAGFGPAWTDAVDVTWGRDGCKTREQILHRDLKAIDFRAGTRDCVVLGGILQEPYTGRTIEFSKSRPQEVQIDHVIPLSFAWDHGAARWSASKRLRLAGDPLNLLAVDGAANQSKSDSGPSAWLPQNRPVHCAYAVRFALVARKYGVTASAADRRTMLRACA</sequence>
<dbReference type="PANTHER" id="PTHR24094">
    <property type="entry name" value="SECRETED PROTEIN"/>
    <property type="match status" value="1"/>
</dbReference>
<dbReference type="KEGG" id="parq:DSM112329_02674"/>
<keyword evidence="2" id="KW-0732">Signal</keyword>
<feature type="compositionally biased region" description="Basic and acidic residues" evidence="1">
    <location>
        <begin position="55"/>
        <end position="67"/>
    </location>
</feature>
<feature type="signal peptide" evidence="2">
    <location>
        <begin position="1"/>
        <end position="26"/>
    </location>
</feature>
<feature type="chain" id="PRO_5043929963" description="GmrSD restriction endonucleases C-terminal domain-containing protein" evidence="2">
    <location>
        <begin position="27"/>
        <end position="265"/>
    </location>
</feature>
<feature type="region of interest" description="Disordered" evidence="1">
    <location>
        <begin position="41"/>
        <end position="75"/>
    </location>
</feature>
<evidence type="ECO:0000256" key="2">
    <source>
        <dbReference type="SAM" id="SignalP"/>
    </source>
</evidence>
<evidence type="ECO:0000259" key="3">
    <source>
        <dbReference type="Pfam" id="PF07510"/>
    </source>
</evidence>
<dbReference type="PANTHER" id="PTHR24094:SF15">
    <property type="entry name" value="AMP-DEPENDENT SYNTHETASE_LIGASE DOMAIN-CONTAINING PROTEIN-RELATED"/>
    <property type="match status" value="1"/>
</dbReference>